<gene>
    <name evidence="6" type="ORF">HNQ41_002836</name>
</gene>
<dbReference type="GO" id="GO:0071978">
    <property type="term" value="P:bacterial-type flagellum-dependent swarming motility"/>
    <property type="evidence" value="ECO:0007669"/>
    <property type="project" value="TreeGrafter"/>
</dbReference>
<dbReference type="InterPro" id="IPR019776">
    <property type="entry name" value="Flagellar_basal_body_rod_CS"/>
</dbReference>
<evidence type="ECO:0000259" key="3">
    <source>
        <dbReference type="Pfam" id="PF00460"/>
    </source>
</evidence>
<evidence type="ECO:0000256" key="1">
    <source>
        <dbReference type="ARBA" id="ARBA00009677"/>
    </source>
</evidence>
<dbReference type="SUPFAM" id="SSF117143">
    <property type="entry name" value="Flagellar hook protein flgE"/>
    <property type="match status" value="1"/>
</dbReference>
<comment type="caution">
    <text evidence="6">The sequence shown here is derived from an EMBL/GenBank/DDBJ whole genome shotgun (WGS) entry which is preliminary data.</text>
</comment>
<dbReference type="PANTHER" id="PTHR30435">
    <property type="entry name" value="FLAGELLAR PROTEIN"/>
    <property type="match status" value="1"/>
</dbReference>
<dbReference type="PANTHER" id="PTHR30435:SF19">
    <property type="entry name" value="FLAGELLAR BASAL-BODY ROD PROTEIN FLGG"/>
    <property type="match status" value="1"/>
</dbReference>
<dbReference type="InterPro" id="IPR001444">
    <property type="entry name" value="Flag_bb_rod_N"/>
</dbReference>
<dbReference type="InterPro" id="IPR020013">
    <property type="entry name" value="Flagellar_FlgE/F/G"/>
</dbReference>
<dbReference type="AlphaFoldDB" id="A0A840QTJ1"/>
<feature type="domain" description="Flagellar hook protein FlgE/F/G-like D1" evidence="5">
    <location>
        <begin position="111"/>
        <end position="172"/>
    </location>
</feature>
<keyword evidence="6" id="KW-0282">Flagellum</keyword>
<comment type="subcellular location">
    <subcellularLocation>
        <location evidence="2">Bacterial flagellum basal body</location>
    </subcellularLocation>
</comment>
<reference evidence="6 7" key="1">
    <citation type="submission" date="2020-08" db="EMBL/GenBank/DDBJ databases">
        <title>Genomic Encyclopedia of Type Strains, Phase IV (KMG-IV): sequencing the most valuable type-strain genomes for metagenomic binning, comparative biology and taxonomic classification.</title>
        <authorList>
            <person name="Goeker M."/>
        </authorList>
    </citation>
    <scope>NUCLEOTIDE SEQUENCE [LARGE SCALE GENOMIC DNA]</scope>
    <source>
        <strain evidence="6 7">DSM 24696</strain>
    </source>
</reference>
<feature type="domain" description="Flagellar basal-body/hook protein C-terminal" evidence="4">
    <location>
        <begin position="224"/>
        <end position="268"/>
    </location>
</feature>
<dbReference type="EMBL" id="JACHHB010000014">
    <property type="protein sequence ID" value="MBB5174619.1"/>
    <property type="molecule type" value="Genomic_DNA"/>
</dbReference>
<dbReference type="Proteomes" id="UP000551878">
    <property type="component" value="Unassembled WGS sequence"/>
</dbReference>
<protein>
    <submittedName>
        <fullName evidence="6">Flagellar basal-body rod protein FlgG</fullName>
    </submittedName>
</protein>
<keyword evidence="6" id="KW-0969">Cilium</keyword>
<feature type="domain" description="Flagellar basal body rod protein N-terminal" evidence="3">
    <location>
        <begin position="7"/>
        <end position="35"/>
    </location>
</feature>
<accession>A0A840QTJ1</accession>
<keyword evidence="2" id="KW-0975">Bacterial flagellum</keyword>
<name>A0A840QTJ1_9BACI</name>
<evidence type="ECO:0000259" key="5">
    <source>
        <dbReference type="Pfam" id="PF22692"/>
    </source>
</evidence>
<evidence type="ECO:0000259" key="4">
    <source>
        <dbReference type="Pfam" id="PF06429"/>
    </source>
</evidence>
<evidence type="ECO:0000313" key="7">
    <source>
        <dbReference type="Proteomes" id="UP000551878"/>
    </source>
</evidence>
<dbReference type="PROSITE" id="PS00588">
    <property type="entry name" value="FLAGELLA_BB_ROD"/>
    <property type="match status" value="1"/>
</dbReference>
<comment type="similarity">
    <text evidence="1 2">Belongs to the flagella basal body rod proteins family.</text>
</comment>
<keyword evidence="7" id="KW-1185">Reference proteome</keyword>
<dbReference type="GO" id="GO:0009425">
    <property type="term" value="C:bacterial-type flagellum basal body"/>
    <property type="evidence" value="ECO:0007669"/>
    <property type="project" value="UniProtKB-SubCell"/>
</dbReference>
<dbReference type="InterPro" id="IPR037925">
    <property type="entry name" value="FlgE/F/G-like"/>
</dbReference>
<dbReference type="Pfam" id="PF00460">
    <property type="entry name" value="Flg_bb_rod"/>
    <property type="match status" value="1"/>
</dbReference>
<evidence type="ECO:0000313" key="6">
    <source>
        <dbReference type="EMBL" id="MBB5174619.1"/>
    </source>
</evidence>
<sequence length="274" mass="30037">MLRGYNAAAAGMIAQQRNQEMLTNNLSNANTPGYKADRASMRAFPNMVLQAMGTDHAQRYGTNEIGEISTGVYMQEATPNFRQGDIEETGNNTDLALLQGEMPEDEETGEQGALFYNVQNEDGDLRYTRNSNFTVDGAGFLTTGQGYYILDDAGDTINVGDEAFNVTRDGEILTEDGAPIAQLEVSHVPDPAQLVKEGDGLHNYEGDGDIVSAIGDDALPYQIQQGFIEGSNVDLQQTMTNMMQGFRNFEANQRALQMYDQSMERAVNDIGRIT</sequence>
<dbReference type="InterPro" id="IPR053967">
    <property type="entry name" value="LlgE_F_G-like_D1"/>
</dbReference>
<keyword evidence="6" id="KW-0966">Cell projection</keyword>
<dbReference type="RefSeq" id="WP_184665024.1">
    <property type="nucleotide sequence ID" value="NZ_JACHHB010000014.1"/>
</dbReference>
<proteinExistence type="inferred from homology"/>
<dbReference type="Pfam" id="PF22692">
    <property type="entry name" value="LlgE_F_G_D1"/>
    <property type="match status" value="1"/>
</dbReference>
<dbReference type="InterPro" id="IPR010930">
    <property type="entry name" value="Flg_bb/hook_C_dom"/>
</dbReference>
<evidence type="ECO:0000256" key="2">
    <source>
        <dbReference type="RuleBase" id="RU362116"/>
    </source>
</evidence>
<dbReference type="Pfam" id="PF06429">
    <property type="entry name" value="Flg_bbr_C"/>
    <property type="match status" value="1"/>
</dbReference>
<dbReference type="NCBIfam" id="TIGR03506">
    <property type="entry name" value="FlgEFG_subfam"/>
    <property type="match status" value="1"/>
</dbReference>
<organism evidence="6 7">
    <name type="scientific">Texcoconibacillus texcoconensis</name>
    <dbReference type="NCBI Taxonomy" id="1095777"/>
    <lineage>
        <taxon>Bacteria</taxon>
        <taxon>Bacillati</taxon>
        <taxon>Bacillota</taxon>
        <taxon>Bacilli</taxon>
        <taxon>Bacillales</taxon>
        <taxon>Bacillaceae</taxon>
        <taxon>Texcoconibacillus</taxon>
    </lineage>
</organism>